<comment type="caution">
    <text evidence="1">The sequence shown here is derived from an EMBL/GenBank/DDBJ whole genome shotgun (WGS) entry which is preliminary data.</text>
</comment>
<evidence type="ECO:0000313" key="1">
    <source>
        <dbReference type="EMBL" id="CAK9168445.1"/>
    </source>
</evidence>
<sequence length="54" mass="6304">MQGEGNEELSIEELASNLSTYKEQLQQVKLLFVICSLKFYEKHCIYAYSGNREK</sequence>
<accession>A0ABC8TLJ0</accession>
<evidence type="ECO:0000313" key="2">
    <source>
        <dbReference type="Proteomes" id="UP001642360"/>
    </source>
</evidence>
<protein>
    <submittedName>
        <fullName evidence="1">Uncharacterized protein</fullName>
    </submittedName>
</protein>
<dbReference type="Proteomes" id="UP001642360">
    <property type="component" value="Unassembled WGS sequence"/>
</dbReference>
<organism evidence="1 2">
    <name type="scientific">Ilex paraguariensis</name>
    <name type="common">yerba mate</name>
    <dbReference type="NCBI Taxonomy" id="185542"/>
    <lineage>
        <taxon>Eukaryota</taxon>
        <taxon>Viridiplantae</taxon>
        <taxon>Streptophyta</taxon>
        <taxon>Embryophyta</taxon>
        <taxon>Tracheophyta</taxon>
        <taxon>Spermatophyta</taxon>
        <taxon>Magnoliopsida</taxon>
        <taxon>eudicotyledons</taxon>
        <taxon>Gunneridae</taxon>
        <taxon>Pentapetalae</taxon>
        <taxon>asterids</taxon>
        <taxon>campanulids</taxon>
        <taxon>Aquifoliales</taxon>
        <taxon>Aquifoliaceae</taxon>
        <taxon>Ilex</taxon>
    </lineage>
</organism>
<gene>
    <name evidence="1" type="ORF">ILEXP_LOCUS37836</name>
</gene>
<name>A0ABC8TLJ0_9AQUA</name>
<dbReference type="AlphaFoldDB" id="A0ABC8TLJ0"/>
<proteinExistence type="predicted"/>
<keyword evidence="2" id="KW-1185">Reference proteome</keyword>
<dbReference type="EMBL" id="CAUOFW020005059">
    <property type="protein sequence ID" value="CAK9168445.1"/>
    <property type="molecule type" value="Genomic_DNA"/>
</dbReference>
<reference evidence="1 2" key="1">
    <citation type="submission" date="2024-02" db="EMBL/GenBank/DDBJ databases">
        <authorList>
            <person name="Vignale AGUSTIN F."/>
            <person name="Sosa J E."/>
            <person name="Modenutti C."/>
        </authorList>
    </citation>
    <scope>NUCLEOTIDE SEQUENCE [LARGE SCALE GENOMIC DNA]</scope>
</reference>